<dbReference type="AlphaFoldDB" id="A0A2P6N497"/>
<protein>
    <submittedName>
        <fullName evidence="1">Uncharacterized protein</fullName>
    </submittedName>
</protein>
<keyword evidence="2" id="KW-1185">Reference proteome</keyword>
<proteinExistence type="predicted"/>
<comment type="caution">
    <text evidence="1">The sequence shown here is derived from an EMBL/GenBank/DDBJ whole genome shotgun (WGS) entry which is preliminary data.</text>
</comment>
<dbReference type="Proteomes" id="UP000241769">
    <property type="component" value="Unassembled WGS sequence"/>
</dbReference>
<gene>
    <name evidence="1" type="ORF">PROFUN_00935</name>
</gene>
<accession>A0A2P6N497</accession>
<dbReference type="EMBL" id="MDYQ01000207">
    <property type="protein sequence ID" value="PRP78762.1"/>
    <property type="molecule type" value="Genomic_DNA"/>
</dbReference>
<dbReference type="InParanoid" id="A0A2P6N497"/>
<organism evidence="1 2">
    <name type="scientific">Planoprotostelium fungivorum</name>
    <dbReference type="NCBI Taxonomy" id="1890364"/>
    <lineage>
        <taxon>Eukaryota</taxon>
        <taxon>Amoebozoa</taxon>
        <taxon>Evosea</taxon>
        <taxon>Variosea</taxon>
        <taxon>Cavosteliida</taxon>
        <taxon>Cavosteliaceae</taxon>
        <taxon>Planoprotostelium</taxon>
    </lineage>
</organism>
<sequence length="40" mass="4571">MSQAVKCIHFCGLVYLTQETPFLETLCCFNDHEVYTVSAE</sequence>
<reference evidence="1 2" key="1">
    <citation type="journal article" date="2018" name="Genome Biol. Evol.">
        <title>Multiple Roots of Fruiting Body Formation in Amoebozoa.</title>
        <authorList>
            <person name="Hillmann F."/>
            <person name="Forbes G."/>
            <person name="Novohradska S."/>
            <person name="Ferling I."/>
            <person name="Riege K."/>
            <person name="Groth M."/>
            <person name="Westermann M."/>
            <person name="Marz M."/>
            <person name="Spaller T."/>
            <person name="Winckler T."/>
            <person name="Schaap P."/>
            <person name="Glockner G."/>
        </authorList>
    </citation>
    <scope>NUCLEOTIDE SEQUENCE [LARGE SCALE GENOMIC DNA]</scope>
    <source>
        <strain evidence="1 2">Jena</strain>
    </source>
</reference>
<evidence type="ECO:0000313" key="2">
    <source>
        <dbReference type="Proteomes" id="UP000241769"/>
    </source>
</evidence>
<evidence type="ECO:0000313" key="1">
    <source>
        <dbReference type="EMBL" id="PRP78762.1"/>
    </source>
</evidence>
<name>A0A2P6N497_9EUKA</name>